<gene>
    <name evidence="1" type="ORF">GMARGA_LOCUS18149</name>
</gene>
<evidence type="ECO:0000313" key="2">
    <source>
        <dbReference type="Proteomes" id="UP000789901"/>
    </source>
</evidence>
<keyword evidence="2" id="KW-1185">Reference proteome</keyword>
<dbReference type="PANTHER" id="PTHR45786:SF74">
    <property type="entry name" value="ATP-DEPENDENT DNA HELICASE"/>
    <property type="match status" value="1"/>
</dbReference>
<accession>A0ABN7VFK5</accession>
<evidence type="ECO:0000313" key="1">
    <source>
        <dbReference type="EMBL" id="CAG8767442.1"/>
    </source>
</evidence>
<sequence>MLLQWENKIRIYNSIFSFASVGVKLDHELANARTGVYTYRIQGSFYHCIGSLLPESGSDPQYLQMYTCDTNNEIEYQLNAIPDVDINPTIIQYLKNMLDINNPYVAHLRYISGIFYQRIRNLSLIIYSNIPKLDQRTNNAPTVLQVAAIWINEDVLSNVNKT</sequence>
<dbReference type="PANTHER" id="PTHR45786">
    <property type="entry name" value="DNA BINDING PROTEIN-LIKE"/>
    <property type="match status" value="1"/>
</dbReference>
<proteinExistence type="predicted"/>
<comment type="caution">
    <text evidence="1">The sequence shown here is derived from an EMBL/GenBank/DDBJ whole genome shotgun (WGS) entry which is preliminary data.</text>
</comment>
<protein>
    <submittedName>
        <fullName evidence="1">22138_t:CDS:1</fullName>
    </submittedName>
</protein>
<dbReference type="EMBL" id="CAJVQB010014279">
    <property type="protein sequence ID" value="CAG8767442.1"/>
    <property type="molecule type" value="Genomic_DNA"/>
</dbReference>
<organism evidence="1 2">
    <name type="scientific">Gigaspora margarita</name>
    <dbReference type="NCBI Taxonomy" id="4874"/>
    <lineage>
        <taxon>Eukaryota</taxon>
        <taxon>Fungi</taxon>
        <taxon>Fungi incertae sedis</taxon>
        <taxon>Mucoromycota</taxon>
        <taxon>Glomeromycotina</taxon>
        <taxon>Glomeromycetes</taxon>
        <taxon>Diversisporales</taxon>
        <taxon>Gigasporaceae</taxon>
        <taxon>Gigaspora</taxon>
    </lineage>
</organism>
<reference evidence="1 2" key="1">
    <citation type="submission" date="2021-06" db="EMBL/GenBank/DDBJ databases">
        <authorList>
            <person name="Kallberg Y."/>
            <person name="Tangrot J."/>
            <person name="Rosling A."/>
        </authorList>
    </citation>
    <scope>NUCLEOTIDE SEQUENCE [LARGE SCALE GENOMIC DNA]</scope>
    <source>
        <strain evidence="1 2">120-4 pot B 10/14</strain>
    </source>
</reference>
<name>A0ABN7VFK5_GIGMA</name>
<dbReference type="Proteomes" id="UP000789901">
    <property type="component" value="Unassembled WGS sequence"/>
</dbReference>